<dbReference type="GO" id="GO:0016491">
    <property type="term" value="F:oxidoreductase activity"/>
    <property type="evidence" value="ECO:0007669"/>
    <property type="project" value="UniProtKB-KW"/>
</dbReference>
<gene>
    <name evidence="3" type="ORF">GSOID_T00014674001</name>
</gene>
<dbReference type="SUPFAM" id="SSF51735">
    <property type="entry name" value="NAD(P)-binding Rossmann-fold domains"/>
    <property type="match status" value="1"/>
</dbReference>
<dbReference type="OrthoDB" id="47007at2759"/>
<proteinExistence type="inferred from homology"/>
<reference evidence="3" key="1">
    <citation type="journal article" date="2010" name="Science">
        <title>Plasticity of animal genome architecture unmasked by rapid evolution of a pelagic tunicate.</title>
        <authorList>
            <person name="Denoeud F."/>
            <person name="Henriet S."/>
            <person name="Mungpakdee S."/>
            <person name="Aury J.M."/>
            <person name="Da Silva C."/>
            <person name="Brinkmann H."/>
            <person name="Mikhaleva J."/>
            <person name="Olsen L.C."/>
            <person name="Jubin C."/>
            <person name="Canestro C."/>
            <person name="Bouquet J.M."/>
            <person name="Danks G."/>
            <person name="Poulain J."/>
            <person name="Campsteijn C."/>
            <person name="Adamski M."/>
            <person name="Cross I."/>
            <person name="Yadetie F."/>
            <person name="Muffato M."/>
            <person name="Louis A."/>
            <person name="Butcher S."/>
            <person name="Tsagkogeorga G."/>
            <person name="Konrad A."/>
            <person name="Singh S."/>
            <person name="Jensen M.F."/>
            <person name="Cong E.H."/>
            <person name="Eikeseth-Otteraa H."/>
            <person name="Noel B."/>
            <person name="Anthouard V."/>
            <person name="Porcel B.M."/>
            <person name="Kachouri-Lafond R."/>
            <person name="Nishino A."/>
            <person name="Ugolini M."/>
            <person name="Chourrout P."/>
            <person name="Nishida H."/>
            <person name="Aasland R."/>
            <person name="Huzurbazar S."/>
            <person name="Westhof E."/>
            <person name="Delsuc F."/>
            <person name="Lehrach H."/>
            <person name="Reinhardt R."/>
            <person name="Weissenbach J."/>
            <person name="Roy S.W."/>
            <person name="Artiguenave F."/>
            <person name="Postlethwait J.H."/>
            <person name="Manak J.R."/>
            <person name="Thompson E.M."/>
            <person name="Jaillon O."/>
            <person name="Du Pasquier L."/>
            <person name="Boudinot P."/>
            <person name="Liberles D.A."/>
            <person name="Volff J.N."/>
            <person name="Philippe H."/>
            <person name="Lenhard B."/>
            <person name="Roest Crollius H."/>
            <person name="Wincker P."/>
            <person name="Chourrout D."/>
        </authorList>
    </citation>
    <scope>NUCLEOTIDE SEQUENCE [LARGE SCALE GENOMIC DNA]</scope>
</reference>
<dbReference type="PRINTS" id="PR00081">
    <property type="entry name" value="GDHRDH"/>
</dbReference>
<evidence type="ECO:0000313" key="3">
    <source>
        <dbReference type="EMBL" id="CBY19761.1"/>
    </source>
</evidence>
<dbReference type="Gene3D" id="3.40.50.720">
    <property type="entry name" value="NAD(P)-binding Rossmann-like Domain"/>
    <property type="match status" value="1"/>
</dbReference>
<organism evidence="3">
    <name type="scientific">Oikopleura dioica</name>
    <name type="common">Tunicate</name>
    <dbReference type="NCBI Taxonomy" id="34765"/>
    <lineage>
        <taxon>Eukaryota</taxon>
        <taxon>Metazoa</taxon>
        <taxon>Chordata</taxon>
        <taxon>Tunicata</taxon>
        <taxon>Appendicularia</taxon>
        <taxon>Copelata</taxon>
        <taxon>Oikopleuridae</taxon>
        <taxon>Oikopleura</taxon>
    </lineage>
</organism>
<dbReference type="PANTHER" id="PTHR43975">
    <property type="entry name" value="ZGC:101858"/>
    <property type="match status" value="1"/>
</dbReference>
<evidence type="ECO:0000256" key="1">
    <source>
        <dbReference type="ARBA" id="ARBA00023002"/>
    </source>
</evidence>
<comment type="similarity">
    <text evidence="2">Belongs to the short-chain dehydrogenases/reductases (SDR) family.</text>
</comment>
<sequence>MKESLEAENATAIITGSSRGIGAAAAVLFAKKGYNVVLQGRNAEKLQAVKQACEEAGSPGVLVVELELSNTAELPKLVDETVAKFGGIDVLVNNAGMGIFGNLEDQTSEILDKVLAVNVKAPILITQAAIEHLKKTRGAIVNVSSIAGHFRSNNFFSYAISKAALDHFSLLISGNYAPDGVRVNTVRPASVATDIWETSGIPKEMLPMLIAGETAKQPLTGILTAEEIAQSIWMCCDPALPSMTGQNITIHGGRIEDKPWENPMAPQ</sequence>
<keyword evidence="4" id="KW-1185">Reference proteome</keyword>
<name>E4XLT2_OIKDI</name>
<keyword evidence="1" id="KW-0560">Oxidoreductase</keyword>
<evidence type="ECO:0000256" key="2">
    <source>
        <dbReference type="RuleBase" id="RU000363"/>
    </source>
</evidence>
<dbReference type="FunFam" id="3.40.50.720:FF:000084">
    <property type="entry name" value="Short-chain dehydrogenase reductase"/>
    <property type="match status" value="1"/>
</dbReference>
<dbReference type="AlphaFoldDB" id="E4XLT2"/>
<dbReference type="Proteomes" id="UP000001307">
    <property type="component" value="Unassembled WGS sequence"/>
</dbReference>
<dbReference type="InterPro" id="IPR036291">
    <property type="entry name" value="NAD(P)-bd_dom_sf"/>
</dbReference>
<dbReference type="PANTHER" id="PTHR43975:SF2">
    <property type="entry name" value="EG:BACR7A4.14 PROTEIN-RELATED"/>
    <property type="match status" value="1"/>
</dbReference>
<dbReference type="InterPro" id="IPR020904">
    <property type="entry name" value="Sc_DH/Rdtase_CS"/>
</dbReference>
<dbReference type="EMBL" id="FN653072">
    <property type="protein sequence ID" value="CBY19761.1"/>
    <property type="molecule type" value="Genomic_DNA"/>
</dbReference>
<protein>
    <submittedName>
        <fullName evidence="3">Uncharacterized protein</fullName>
    </submittedName>
</protein>
<dbReference type="Pfam" id="PF00106">
    <property type="entry name" value="adh_short"/>
    <property type="match status" value="1"/>
</dbReference>
<dbReference type="InterPro" id="IPR002347">
    <property type="entry name" value="SDR_fam"/>
</dbReference>
<dbReference type="InParanoid" id="E4XLT2"/>
<evidence type="ECO:0000313" key="4">
    <source>
        <dbReference type="Proteomes" id="UP000001307"/>
    </source>
</evidence>
<dbReference type="PROSITE" id="PS00061">
    <property type="entry name" value="ADH_SHORT"/>
    <property type="match status" value="1"/>
</dbReference>
<dbReference type="PRINTS" id="PR00080">
    <property type="entry name" value="SDRFAMILY"/>
</dbReference>
<accession>E4XLT2</accession>